<sequence length="261" mass="30430">MKNRIMLLLCLALIVFPIHSFAKEKSSDQVWHQISDLSDSIFQNVDNHQYELALKDLNQFKKDWSKYSETVLGVSEDNDEVIETTMNNLINILDKEVADNEKRQKAVEFRLSIDALESNQDPLWKGLKGQLLTPFEKMEEAVKQGNGITFQYELNKFLDVYEMIYPAMLIDVNQHELTLVNDEVNTVSNNRITMMQNKNKGNQLNKTYQDLNQLFSNKMKKPIQQQLFWAVFIIGGLTVITLIYVSWRKYKGQVRKSNNLN</sequence>
<feature type="signal peptide" evidence="2">
    <location>
        <begin position="1"/>
        <end position="22"/>
    </location>
</feature>
<accession>A0ABW2PVF6</accession>
<dbReference type="InterPro" id="IPR014231">
    <property type="entry name" value="Spore_YpjB"/>
</dbReference>
<dbReference type="EMBL" id="JBHTCO010000005">
    <property type="protein sequence ID" value="MFC7392647.1"/>
    <property type="molecule type" value="Genomic_DNA"/>
</dbReference>
<organism evidence="3 4">
    <name type="scientific">Scopulibacillus cellulosilyticus</name>
    <dbReference type="NCBI Taxonomy" id="2665665"/>
    <lineage>
        <taxon>Bacteria</taxon>
        <taxon>Bacillati</taxon>
        <taxon>Bacillota</taxon>
        <taxon>Bacilli</taxon>
        <taxon>Bacillales</taxon>
        <taxon>Sporolactobacillaceae</taxon>
        <taxon>Scopulibacillus</taxon>
    </lineage>
</organism>
<evidence type="ECO:0000256" key="1">
    <source>
        <dbReference type="SAM" id="Phobius"/>
    </source>
</evidence>
<proteinExistence type="predicted"/>
<gene>
    <name evidence="3" type="ORF">ACFQRG_06575</name>
</gene>
<keyword evidence="1" id="KW-0472">Membrane</keyword>
<keyword evidence="2" id="KW-0732">Signal</keyword>
<evidence type="ECO:0000256" key="2">
    <source>
        <dbReference type="SAM" id="SignalP"/>
    </source>
</evidence>
<dbReference type="Pfam" id="PF09577">
    <property type="entry name" value="Spore_YpjB"/>
    <property type="match status" value="1"/>
</dbReference>
<dbReference type="Proteomes" id="UP001596505">
    <property type="component" value="Unassembled WGS sequence"/>
</dbReference>
<keyword evidence="1" id="KW-0812">Transmembrane</keyword>
<keyword evidence="1" id="KW-1133">Transmembrane helix</keyword>
<keyword evidence="4" id="KW-1185">Reference proteome</keyword>
<comment type="caution">
    <text evidence="3">The sequence shown here is derived from an EMBL/GenBank/DDBJ whole genome shotgun (WGS) entry which is preliminary data.</text>
</comment>
<reference evidence="4" key="1">
    <citation type="journal article" date="2019" name="Int. J. Syst. Evol. Microbiol.">
        <title>The Global Catalogue of Microorganisms (GCM) 10K type strain sequencing project: providing services to taxonomists for standard genome sequencing and annotation.</title>
        <authorList>
            <consortium name="The Broad Institute Genomics Platform"/>
            <consortium name="The Broad Institute Genome Sequencing Center for Infectious Disease"/>
            <person name="Wu L."/>
            <person name="Ma J."/>
        </authorList>
    </citation>
    <scope>NUCLEOTIDE SEQUENCE [LARGE SCALE GENOMIC DNA]</scope>
    <source>
        <strain evidence="4">CGMCC 1.16305</strain>
    </source>
</reference>
<evidence type="ECO:0000313" key="3">
    <source>
        <dbReference type="EMBL" id="MFC7392647.1"/>
    </source>
</evidence>
<protein>
    <submittedName>
        <fullName evidence="3">Sporulation protein YpjB</fullName>
    </submittedName>
</protein>
<evidence type="ECO:0000313" key="4">
    <source>
        <dbReference type="Proteomes" id="UP001596505"/>
    </source>
</evidence>
<name>A0ABW2PVF6_9BACL</name>
<dbReference type="RefSeq" id="WP_380965019.1">
    <property type="nucleotide sequence ID" value="NZ_JBHTCO010000005.1"/>
</dbReference>
<feature type="transmembrane region" description="Helical" evidence="1">
    <location>
        <begin position="227"/>
        <end position="247"/>
    </location>
</feature>
<feature type="chain" id="PRO_5045497039" evidence="2">
    <location>
        <begin position="23"/>
        <end position="261"/>
    </location>
</feature>